<sequence length="207" mass="22740">MDSAHYFSATPAGDQRRHRITVPLAGAEREVFSAAGVFSHDELDRGTRVLLDTVPAPPPTGRFLDIGSGWGPLALSMALLSPEAEVCAVEVNERARELTVENARALGLEQISVWAPDELDPEPGFDLIWSNPPIRVGKAVLHEILQRWLPRLRPGGHAWLVVAKKLGADSLLPWIATMLQNHGPGEFTAQRHATVKGFRILHIHRAQ</sequence>
<dbReference type="PANTHER" id="PTHR47816:SF4">
    <property type="entry name" value="RIBOSOMAL RNA SMALL SUBUNIT METHYLTRANSFERASE C"/>
    <property type="match status" value="1"/>
</dbReference>
<dbReference type="GeneID" id="83695250"/>
<keyword evidence="2" id="KW-0808">Transferase</keyword>
<dbReference type="EMBL" id="CP122566">
    <property type="protein sequence ID" value="WGH94064.1"/>
    <property type="molecule type" value="Genomic_DNA"/>
</dbReference>
<evidence type="ECO:0000256" key="2">
    <source>
        <dbReference type="ARBA" id="ARBA00022679"/>
    </source>
</evidence>
<dbReference type="InterPro" id="IPR046977">
    <property type="entry name" value="RsmC/RlmG"/>
</dbReference>
<protein>
    <submittedName>
        <fullName evidence="4">Methyltransferase</fullName>
    </submittedName>
</protein>
<dbReference type="InterPro" id="IPR007848">
    <property type="entry name" value="Small_mtfrase_dom"/>
</dbReference>
<reference evidence="4 5" key="1">
    <citation type="submission" date="2023-03" db="EMBL/GenBank/DDBJ databases">
        <title>Complete genome sequences of several Auritidibacter ignavus strains isolated from ear infections.</title>
        <authorList>
            <person name="Baehr T."/>
            <person name="Baumhoegger A.M."/>
        </authorList>
    </citation>
    <scope>NUCLEOTIDE SEQUENCE [LARGE SCALE GENOMIC DNA]</scope>
    <source>
        <strain evidence="4 5">BABAE-6</strain>
    </source>
</reference>
<dbReference type="GO" id="GO:0008757">
    <property type="term" value="F:S-adenosylmethionine-dependent methyltransferase activity"/>
    <property type="evidence" value="ECO:0007669"/>
    <property type="project" value="InterPro"/>
</dbReference>
<feature type="domain" description="Methyltransferase small" evidence="3">
    <location>
        <begin position="30"/>
        <end position="172"/>
    </location>
</feature>
<dbReference type="InterPro" id="IPR029063">
    <property type="entry name" value="SAM-dependent_MTases_sf"/>
</dbReference>
<dbReference type="CDD" id="cd02440">
    <property type="entry name" value="AdoMet_MTases"/>
    <property type="match status" value="1"/>
</dbReference>
<evidence type="ECO:0000256" key="1">
    <source>
        <dbReference type="ARBA" id="ARBA00022603"/>
    </source>
</evidence>
<organism evidence="4 5">
    <name type="scientific">Auritidibacter ignavus</name>
    <dbReference type="NCBI Taxonomy" id="678932"/>
    <lineage>
        <taxon>Bacteria</taxon>
        <taxon>Bacillati</taxon>
        <taxon>Actinomycetota</taxon>
        <taxon>Actinomycetes</taxon>
        <taxon>Micrococcales</taxon>
        <taxon>Micrococcaceae</taxon>
        <taxon>Auritidibacter</taxon>
    </lineage>
</organism>
<evidence type="ECO:0000313" key="4">
    <source>
        <dbReference type="EMBL" id="WGH94064.1"/>
    </source>
</evidence>
<dbReference type="SUPFAM" id="SSF53335">
    <property type="entry name" value="S-adenosyl-L-methionine-dependent methyltransferases"/>
    <property type="match status" value="1"/>
</dbReference>
<accession>A0AAJ6DD27</accession>
<evidence type="ECO:0000313" key="5">
    <source>
        <dbReference type="Proteomes" id="UP001224674"/>
    </source>
</evidence>
<dbReference type="RefSeq" id="WP_110099569.1">
    <property type="nucleotide sequence ID" value="NZ_CP122561.1"/>
</dbReference>
<dbReference type="Pfam" id="PF05175">
    <property type="entry name" value="MTS"/>
    <property type="match status" value="1"/>
</dbReference>
<keyword evidence="1 4" id="KW-0489">Methyltransferase</keyword>
<gene>
    <name evidence="4" type="ORF">QDX21_04535</name>
</gene>
<dbReference type="Gene3D" id="3.40.50.150">
    <property type="entry name" value="Vaccinia Virus protein VP39"/>
    <property type="match status" value="1"/>
</dbReference>
<dbReference type="AlphaFoldDB" id="A0AAJ6DD27"/>
<dbReference type="PANTHER" id="PTHR47816">
    <property type="entry name" value="RIBOSOMAL RNA SMALL SUBUNIT METHYLTRANSFERASE C"/>
    <property type="match status" value="1"/>
</dbReference>
<dbReference type="GO" id="GO:0032259">
    <property type="term" value="P:methylation"/>
    <property type="evidence" value="ECO:0007669"/>
    <property type="project" value="UniProtKB-KW"/>
</dbReference>
<name>A0AAJ6DD27_9MICC</name>
<evidence type="ECO:0000259" key="3">
    <source>
        <dbReference type="Pfam" id="PF05175"/>
    </source>
</evidence>
<proteinExistence type="predicted"/>
<keyword evidence="5" id="KW-1185">Reference proteome</keyword>
<dbReference type="Proteomes" id="UP001224674">
    <property type="component" value="Chromosome"/>
</dbReference>